<evidence type="ECO:0000313" key="14">
    <source>
        <dbReference type="Proteomes" id="UP000577362"/>
    </source>
</evidence>
<evidence type="ECO:0000256" key="9">
    <source>
        <dbReference type="ARBA" id="ARBA00023136"/>
    </source>
</evidence>
<dbReference type="PROSITE" id="PS00211">
    <property type="entry name" value="ABC_TRANSPORTER_1"/>
    <property type="match status" value="1"/>
</dbReference>
<dbReference type="Gene3D" id="2.40.50.100">
    <property type="match status" value="1"/>
</dbReference>
<dbReference type="RefSeq" id="WP_183317803.1">
    <property type="nucleotide sequence ID" value="NZ_JACIEN010000006.1"/>
</dbReference>
<keyword evidence="7 13" id="KW-0067">ATP-binding</keyword>
<gene>
    <name evidence="13" type="ORF">GGR16_004105</name>
</gene>
<feature type="domain" description="ABC transporter" evidence="11">
    <location>
        <begin position="3"/>
        <end position="234"/>
    </location>
</feature>
<dbReference type="Pfam" id="PF00005">
    <property type="entry name" value="ABC_tran"/>
    <property type="match status" value="1"/>
</dbReference>
<protein>
    <submittedName>
        <fullName evidence="13">Molybdate transport system ATP-binding protein</fullName>
    </submittedName>
</protein>
<dbReference type="PROSITE" id="PS50893">
    <property type="entry name" value="ABC_TRANSPORTER_2"/>
    <property type="match status" value="1"/>
</dbReference>
<dbReference type="InterPro" id="IPR027417">
    <property type="entry name" value="P-loop_NTPase"/>
</dbReference>
<dbReference type="Pfam" id="PF03459">
    <property type="entry name" value="TOBE"/>
    <property type="match status" value="1"/>
</dbReference>
<evidence type="ECO:0000313" key="13">
    <source>
        <dbReference type="EMBL" id="MBB4019058.1"/>
    </source>
</evidence>
<dbReference type="PANTHER" id="PTHR43514:SF10">
    <property type="entry name" value="MOLYBDENUM IMPORT ATP-BINDING PROTEIN MODC 2"/>
    <property type="match status" value="1"/>
</dbReference>
<dbReference type="GO" id="GO:0016020">
    <property type="term" value="C:membrane"/>
    <property type="evidence" value="ECO:0007669"/>
    <property type="project" value="InterPro"/>
</dbReference>
<dbReference type="Proteomes" id="UP000577362">
    <property type="component" value="Unassembled WGS sequence"/>
</dbReference>
<keyword evidence="8" id="KW-1278">Translocase</keyword>
<evidence type="ECO:0000256" key="2">
    <source>
        <dbReference type="ARBA" id="ARBA00022448"/>
    </source>
</evidence>
<feature type="domain" description="Mop" evidence="12">
    <location>
        <begin position="294"/>
        <end position="363"/>
    </location>
</feature>
<keyword evidence="6" id="KW-0547">Nucleotide-binding</keyword>
<evidence type="ECO:0000256" key="7">
    <source>
        <dbReference type="ARBA" id="ARBA00022840"/>
    </source>
</evidence>
<evidence type="ECO:0000256" key="3">
    <source>
        <dbReference type="ARBA" id="ARBA00022475"/>
    </source>
</evidence>
<dbReference type="InterPro" id="IPR017871">
    <property type="entry name" value="ABC_transporter-like_CS"/>
</dbReference>
<keyword evidence="4 10" id="KW-0500">Molybdenum</keyword>
<reference evidence="13 14" key="1">
    <citation type="submission" date="2020-08" db="EMBL/GenBank/DDBJ databases">
        <title>Genomic Encyclopedia of Type Strains, Phase IV (KMG-IV): sequencing the most valuable type-strain genomes for metagenomic binning, comparative biology and taxonomic classification.</title>
        <authorList>
            <person name="Goeker M."/>
        </authorList>
    </citation>
    <scope>NUCLEOTIDE SEQUENCE [LARGE SCALE GENOMIC DNA]</scope>
    <source>
        <strain evidence="13 14">DSM 103737</strain>
    </source>
</reference>
<dbReference type="PANTHER" id="PTHR43514">
    <property type="entry name" value="ABC TRANSPORTER I FAMILY MEMBER 10"/>
    <property type="match status" value="1"/>
</dbReference>
<dbReference type="InterPro" id="IPR005116">
    <property type="entry name" value="Transp-assoc_OB_typ1"/>
</dbReference>
<dbReference type="InterPro" id="IPR050334">
    <property type="entry name" value="Molybdenum_import_ModC"/>
</dbReference>
<dbReference type="InterPro" id="IPR008995">
    <property type="entry name" value="Mo/tungstate-bd_C_term_dom"/>
</dbReference>
<keyword evidence="9" id="KW-0472">Membrane</keyword>
<evidence type="ECO:0000256" key="4">
    <source>
        <dbReference type="ARBA" id="ARBA00022505"/>
    </source>
</evidence>
<dbReference type="GO" id="GO:0015098">
    <property type="term" value="F:molybdate ion transmembrane transporter activity"/>
    <property type="evidence" value="ECO:0007669"/>
    <property type="project" value="InterPro"/>
</dbReference>
<keyword evidence="5" id="KW-0997">Cell inner membrane</keyword>
<dbReference type="InterPro" id="IPR003439">
    <property type="entry name" value="ABC_transporter-like_ATP-bd"/>
</dbReference>
<dbReference type="SUPFAM" id="SSF52540">
    <property type="entry name" value="P-loop containing nucleoside triphosphate hydrolases"/>
    <property type="match status" value="1"/>
</dbReference>
<proteinExistence type="inferred from homology"/>
<keyword evidence="14" id="KW-1185">Reference proteome</keyword>
<comment type="caution">
    <text evidence="13">The sequence shown here is derived from an EMBL/GenBank/DDBJ whole genome shotgun (WGS) entry which is preliminary data.</text>
</comment>
<evidence type="ECO:0000259" key="12">
    <source>
        <dbReference type="PROSITE" id="PS51866"/>
    </source>
</evidence>
<accession>A0A840C627</accession>
<dbReference type="InterPro" id="IPR003593">
    <property type="entry name" value="AAA+_ATPase"/>
</dbReference>
<evidence type="ECO:0000256" key="10">
    <source>
        <dbReference type="PROSITE-ProRule" id="PRU01213"/>
    </source>
</evidence>
<dbReference type="InterPro" id="IPR004606">
    <property type="entry name" value="Mop_domain"/>
</dbReference>
<comment type="similarity">
    <text evidence="1">Belongs to the ABC transporter superfamily.</text>
</comment>
<evidence type="ECO:0000259" key="11">
    <source>
        <dbReference type="PROSITE" id="PS50893"/>
    </source>
</evidence>
<dbReference type="PROSITE" id="PS51866">
    <property type="entry name" value="MOP"/>
    <property type="match status" value="1"/>
</dbReference>
<dbReference type="Gene3D" id="3.40.50.300">
    <property type="entry name" value="P-loop containing nucleotide triphosphate hydrolases"/>
    <property type="match status" value="1"/>
</dbReference>
<dbReference type="NCBIfam" id="TIGR02142">
    <property type="entry name" value="modC_ABC"/>
    <property type="match status" value="1"/>
</dbReference>
<evidence type="ECO:0000256" key="5">
    <source>
        <dbReference type="ARBA" id="ARBA00022519"/>
    </source>
</evidence>
<evidence type="ECO:0000256" key="1">
    <source>
        <dbReference type="ARBA" id="ARBA00005417"/>
    </source>
</evidence>
<dbReference type="AlphaFoldDB" id="A0A840C627"/>
<evidence type="ECO:0000256" key="6">
    <source>
        <dbReference type="ARBA" id="ARBA00022741"/>
    </source>
</evidence>
<keyword evidence="3" id="KW-1003">Cell membrane</keyword>
<keyword evidence="2" id="KW-0813">Transport</keyword>
<evidence type="ECO:0000256" key="8">
    <source>
        <dbReference type="ARBA" id="ARBA00022967"/>
    </source>
</evidence>
<dbReference type="SMART" id="SM00382">
    <property type="entry name" value="AAA"/>
    <property type="match status" value="1"/>
</dbReference>
<organism evidence="13 14">
    <name type="scientific">Chelatococcus caeni</name>
    <dbReference type="NCBI Taxonomy" id="1348468"/>
    <lineage>
        <taxon>Bacteria</taxon>
        <taxon>Pseudomonadati</taxon>
        <taxon>Pseudomonadota</taxon>
        <taxon>Alphaproteobacteria</taxon>
        <taxon>Hyphomicrobiales</taxon>
        <taxon>Chelatococcaceae</taxon>
        <taxon>Chelatococcus</taxon>
    </lineage>
</organism>
<dbReference type="SUPFAM" id="SSF50331">
    <property type="entry name" value="MOP-like"/>
    <property type="match status" value="1"/>
</dbReference>
<dbReference type="GO" id="GO:0005524">
    <property type="term" value="F:ATP binding"/>
    <property type="evidence" value="ECO:0007669"/>
    <property type="project" value="UniProtKB-KW"/>
</dbReference>
<dbReference type="InterPro" id="IPR011868">
    <property type="entry name" value="ModC_ABC_ATP-bd"/>
</dbReference>
<dbReference type="EMBL" id="JACIEN010000006">
    <property type="protein sequence ID" value="MBB4019058.1"/>
    <property type="molecule type" value="Genomic_DNA"/>
</dbReference>
<sequence length="365" mass="38794">MTAPTIEVALAGRRGGFALEASFTAPGQGVTAVFGPSGCGKTTVLRCIAGLERLEGTCRVTGETWQDETTFRPPHRRPVGYVFQEASLFAHLSVEGNLLYGVRGRVPADAAVRFDDVVELLGLSPLLMRAPHNLSGGERQRVAIGRALLSQPRLLLMDEPLSALDRATKDEILPFLERLHLSLSLPVLYVTHDMREVERLADHLVLMRAGRVIAAGPLAALQSDPALPLVTARDAAVGLDAVVTHLDPAYGLATLAVDGGVFIVPAGAGTMVGERRRLRIAAGDVSLAREPPGPSTILNVLEARIRAVEAGDNEVTAVLGLGHDGAGARILARITRRSFERLELSEGMAVHAQIKSVALAPGVRR</sequence>
<dbReference type="GO" id="GO:0016887">
    <property type="term" value="F:ATP hydrolysis activity"/>
    <property type="evidence" value="ECO:0007669"/>
    <property type="project" value="InterPro"/>
</dbReference>
<name>A0A840C627_9HYPH</name>
<dbReference type="GO" id="GO:0140359">
    <property type="term" value="F:ABC-type transporter activity"/>
    <property type="evidence" value="ECO:0007669"/>
    <property type="project" value="InterPro"/>
</dbReference>